<dbReference type="GO" id="GO:0004857">
    <property type="term" value="F:enzyme inhibitor activity"/>
    <property type="evidence" value="ECO:0007669"/>
    <property type="project" value="InterPro"/>
</dbReference>
<comment type="caution">
    <text evidence="3">The sequence shown here is derived from an EMBL/GenBank/DDBJ whole genome shotgun (WGS) entry which is preliminary data.</text>
</comment>
<feature type="signal peptide" evidence="1">
    <location>
        <begin position="1"/>
        <end position="30"/>
    </location>
</feature>
<dbReference type="Proteomes" id="UP001190926">
    <property type="component" value="Unassembled WGS sequence"/>
</dbReference>
<dbReference type="SMART" id="SM00856">
    <property type="entry name" value="PMEI"/>
    <property type="match status" value="1"/>
</dbReference>
<name>A0AAD4P396_PERFH</name>
<organism evidence="3 4">
    <name type="scientific">Perilla frutescens var. hirtella</name>
    <name type="common">Perilla citriodora</name>
    <name type="synonym">Perilla setoyensis</name>
    <dbReference type="NCBI Taxonomy" id="608512"/>
    <lineage>
        <taxon>Eukaryota</taxon>
        <taxon>Viridiplantae</taxon>
        <taxon>Streptophyta</taxon>
        <taxon>Embryophyta</taxon>
        <taxon>Tracheophyta</taxon>
        <taxon>Spermatophyta</taxon>
        <taxon>Magnoliopsida</taxon>
        <taxon>eudicotyledons</taxon>
        <taxon>Gunneridae</taxon>
        <taxon>Pentapetalae</taxon>
        <taxon>asterids</taxon>
        <taxon>lamiids</taxon>
        <taxon>Lamiales</taxon>
        <taxon>Lamiaceae</taxon>
        <taxon>Nepetoideae</taxon>
        <taxon>Elsholtzieae</taxon>
        <taxon>Perilla</taxon>
    </lineage>
</organism>
<dbReference type="EMBL" id="SDAM02000176">
    <property type="protein sequence ID" value="KAH6825308.1"/>
    <property type="molecule type" value="Genomic_DNA"/>
</dbReference>
<feature type="chain" id="PRO_5041907054" description="Pectinesterase inhibitor domain-containing protein" evidence="1">
    <location>
        <begin position="31"/>
        <end position="177"/>
    </location>
</feature>
<dbReference type="AlphaFoldDB" id="A0AAD4P396"/>
<gene>
    <name evidence="3" type="ORF">C2S53_007032</name>
</gene>
<sequence length="177" mass="19163">MAPRKLMNYIMVATATLLLLGAVQSPQAEARKFAGVNPFCRTASYRRSCTQMVNGAANWHDASANAIKATIDLAKRLKGLVPTIEPAIAHLEPMSRDSIRESCADSFDNVVDDLQVSLQALEAGDIGTVKSYLSSAVAADCRDSLKEFGIGAEFPLNKYSDHLTQKVDNCLAVIMQE</sequence>
<feature type="domain" description="Pectinesterase inhibitor" evidence="2">
    <location>
        <begin position="25"/>
        <end position="173"/>
    </location>
</feature>
<evidence type="ECO:0000256" key="1">
    <source>
        <dbReference type="SAM" id="SignalP"/>
    </source>
</evidence>
<evidence type="ECO:0000313" key="3">
    <source>
        <dbReference type="EMBL" id="KAH6825308.1"/>
    </source>
</evidence>
<evidence type="ECO:0000313" key="4">
    <source>
        <dbReference type="Proteomes" id="UP001190926"/>
    </source>
</evidence>
<dbReference type="InterPro" id="IPR035513">
    <property type="entry name" value="Invertase/methylesterase_inhib"/>
</dbReference>
<protein>
    <recommendedName>
        <fullName evidence="2">Pectinesterase inhibitor domain-containing protein</fullName>
    </recommendedName>
</protein>
<dbReference type="InterPro" id="IPR006501">
    <property type="entry name" value="Pectinesterase_inhib_dom"/>
</dbReference>
<evidence type="ECO:0000259" key="2">
    <source>
        <dbReference type="SMART" id="SM00856"/>
    </source>
</evidence>
<dbReference type="Gene3D" id="1.20.140.40">
    <property type="entry name" value="Invertase/pectin methylesterase inhibitor family protein"/>
    <property type="match status" value="1"/>
</dbReference>
<dbReference type="NCBIfam" id="TIGR01614">
    <property type="entry name" value="PME_inhib"/>
    <property type="match status" value="1"/>
</dbReference>
<proteinExistence type="predicted"/>
<reference evidence="3 4" key="1">
    <citation type="journal article" date="2021" name="Nat. Commun.">
        <title>Incipient diploidization of the medicinal plant Perilla within 10,000 years.</title>
        <authorList>
            <person name="Zhang Y."/>
            <person name="Shen Q."/>
            <person name="Leng L."/>
            <person name="Zhang D."/>
            <person name="Chen S."/>
            <person name="Shi Y."/>
            <person name="Ning Z."/>
            <person name="Chen S."/>
        </authorList>
    </citation>
    <scope>NUCLEOTIDE SEQUENCE [LARGE SCALE GENOMIC DNA]</scope>
    <source>
        <strain evidence="4">cv. PC099</strain>
    </source>
</reference>
<dbReference type="Pfam" id="PF04043">
    <property type="entry name" value="PMEI"/>
    <property type="match status" value="1"/>
</dbReference>
<keyword evidence="1" id="KW-0732">Signal</keyword>
<keyword evidence="4" id="KW-1185">Reference proteome</keyword>
<dbReference type="CDD" id="cd14859">
    <property type="entry name" value="PMEI_like"/>
    <property type="match status" value="1"/>
</dbReference>
<accession>A0AAD4P396</accession>
<dbReference type="SUPFAM" id="SSF101148">
    <property type="entry name" value="Plant invertase/pectin methylesterase inhibitor"/>
    <property type="match status" value="1"/>
</dbReference>